<evidence type="ECO:0000313" key="2">
    <source>
        <dbReference type="EMBL" id="CAL4086966.1"/>
    </source>
</evidence>
<organism evidence="1 3">
    <name type="scientific">Meganyctiphanes norvegica</name>
    <name type="common">Northern krill</name>
    <name type="synonym">Thysanopoda norvegica</name>
    <dbReference type="NCBI Taxonomy" id="48144"/>
    <lineage>
        <taxon>Eukaryota</taxon>
        <taxon>Metazoa</taxon>
        <taxon>Ecdysozoa</taxon>
        <taxon>Arthropoda</taxon>
        <taxon>Crustacea</taxon>
        <taxon>Multicrustacea</taxon>
        <taxon>Malacostraca</taxon>
        <taxon>Eumalacostraca</taxon>
        <taxon>Eucarida</taxon>
        <taxon>Euphausiacea</taxon>
        <taxon>Euphausiidae</taxon>
        <taxon>Meganyctiphanes</taxon>
    </lineage>
</organism>
<reference evidence="1 3" key="1">
    <citation type="submission" date="2024-05" db="EMBL/GenBank/DDBJ databases">
        <authorList>
            <person name="Wallberg A."/>
        </authorList>
    </citation>
    <scope>NUCLEOTIDE SEQUENCE [LARGE SCALE GENOMIC DNA]</scope>
</reference>
<proteinExistence type="predicted"/>
<accession>A0AAV2QL88</accession>
<evidence type="ECO:0000313" key="1">
    <source>
        <dbReference type="EMBL" id="CAL4086963.1"/>
    </source>
</evidence>
<gene>
    <name evidence="1" type="ORF">MNOR_LOCUS13121</name>
    <name evidence="2" type="ORF">MNOR_LOCUS13122</name>
</gene>
<dbReference type="AlphaFoldDB" id="A0AAV2QL88"/>
<keyword evidence="3" id="KW-1185">Reference proteome</keyword>
<evidence type="ECO:0000313" key="3">
    <source>
        <dbReference type="Proteomes" id="UP001497623"/>
    </source>
</evidence>
<feature type="non-terminal residue" evidence="1">
    <location>
        <position position="1"/>
    </location>
</feature>
<sequence>ILVCAFLASVHAQNAAFNEVQTSQVLGVLSQASPLDQANIFPDYLFALMPEIMSISRNLKSRDVIDTMMAYMPIARRIIEYQSLSEGTGFTIKQEQALSFSERVIPPMMQFVRELNGNNPYLNNLPLNEAPDEATTTLLLDLLPDVQATIRNLKHQYGGWPGMDKSLEVLNAFMPIARKTIQYRAKIANRPVSEDEELYLNFAEQVVPPIMAYAQNLFEGKTITSQQANILQLIAGANRELNAKRLRSSVKRLS</sequence>
<dbReference type="EMBL" id="CAXKWB010007404">
    <property type="protein sequence ID" value="CAL4086963.1"/>
    <property type="molecule type" value="Genomic_DNA"/>
</dbReference>
<comment type="caution">
    <text evidence="1">The sequence shown here is derived from an EMBL/GenBank/DDBJ whole genome shotgun (WGS) entry which is preliminary data.</text>
</comment>
<dbReference type="EMBL" id="CAXKWB010007404">
    <property type="protein sequence ID" value="CAL4086966.1"/>
    <property type="molecule type" value="Genomic_DNA"/>
</dbReference>
<dbReference type="Proteomes" id="UP001497623">
    <property type="component" value="Unassembled WGS sequence"/>
</dbReference>
<protein>
    <submittedName>
        <fullName evidence="1">Uncharacterized protein</fullName>
    </submittedName>
</protein>
<name>A0AAV2QL88_MEGNR</name>